<accession>A0AAU7KLT6</accession>
<dbReference type="SUPFAM" id="SSF143880">
    <property type="entry name" value="NE0471 N-terminal domain-like"/>
    <property type="match status" value="1"/>
</dbReference>
<proteinExistence type="predicted"/>
<dbReference type="Pfam" id="PF10387">
    <property type="entry name" value="DUF2442"/>
    <property type="match status" value="1"/>
</dbReference>
<dbReference type="Gene3D" id="3.30.2020.10">
    <property type="entry name" value="NE0471-like N-terminal domain"/>
    <property type="match status" value="1"/>
</dbReference>
<dbReference type="RefSeq" id="WP_348827825.1">
    <property type="nucleotide sequence ID" value="NZ_CP098827.1"/>
</dbReference>
<protein>
    <submittedName>
        <fullName evidence="1">DUF2442 domain-containing protein</fullName>
    </submittedName>
</protein>
<dbReference type="AlphaFoldDB" id="A0AAU7KLT6"/>
<dbReference type="EMBL" id="CP098827">
    <property type="protein sequence ID" value="XBO72389.1"/>
    <property type="molecule type" value="Genomic_DNA"/>
</dbReference>
<gene>
    <name evidence="1" type="ORF">NFG58_06690</name>
</gene>
<evidence type="ECO:0000313" key="1">
    <source>
        <dbReference type="EMBL" id="XBO72389.1"/>
    </source>
</evidence>
<organism evidence="1">
    <name type="scientific">Halomonas sp. RT37</name>
    <dbReference type="NCBI Taxonomy" id="2950872"/>
    <lineage>
        <taxon>Bacteria</taxon>
        <taxon>Pseudomonadati</taxon>
        <taxon>Pseudomonadota</taxon>
        <taxon>Gammaproteobacteria</taxon>
        <taxon>Oceanospirillales</taxon>
        <taxon>Halomonadaceae</taxon>
        <taxon>Halomonas</taxon>
    </lineage>
</organism>
<sequence>MYPSVKKVTPIDDYRLSIHFDNGENGVLDMKTYLDFGVFQKLKDRKVFDRVRVSFDTIEWESGIDLDPEVVYAKSQRTDVQHGETSEEQGTHS</sequence>
<dbReference type="InterPro" id="IPR018841">
    <property type="entry name" value="DUF2442"/>
</dbReference>
<reference evidence="1" key="1">
    <citation type="submission" date="2022-06" db="EMBL/GenBank/DDBJ databases">
        <title>A novel DMS-producing enzyme.</title>
        <authorList>
            <person name="Zhang Y."/>
        </authorList>
    </citation>
    <scope>NUCLEOTIDE SEQUENCE</scope>
    <source>
        <strain evidence="1">RT37</strain>
    </source>
</reference>
<name>A0AAU7KLT6_9GAMM</name>
<dbReference type="InterPro" id="IPR036782">
    <property type="entry name" value="NE0471-like_N"/>
</dbReference>